<proteinExistence type="predicted"/>
<evidence type="ECO:0000313" key="3">
    <source>
        <dbReference type="Proteomes" id="UP000276417"/>
    </source>
</evidence>
<keyword evidence="3" id="KW-1185">Reference proteome</keyword>
<dbReference type="PANTHER" id="PTHR42850:SF4">
    <property type="entry name" value="ZINC-DEPENDENT ENDOPOLYPHOSPHATASE"/>
    <property type="match status" value="1"/>
</dbReference>
<dbReference type="GO" id="GO:0005737">
    <property type="term" value="C:cytoplasm"/>
    <property type="evidence" value="ECO:0007669"/>
    <property type="project" value="TreeGrafter"/>
</dbReference>
<dbReference type="GO" id="GO:0008803">
    <property type="term" value="F:bis(5'-nucleosyl)-tetraphosphatase (symmetrical) activity"/>
    <property type="evidence" value="ECO:0007669"/>
    <property type="project" value="TreeGrafter"/>
</dbReference>
<dbReference type="Proteomes" id="UP000276417">
    <property type="component" value="Chromosome 1"/>
</dbReference>
<dbReference type="Gene3D" id="3.60.21.10">
    <property type="match status" value="1"/>
</dbReference>
<dbReference type="GO" id="GO:0016791">
    <property type="term" value="F:phosphatase activity"/>
    <property type="evidence" value="ECO:0007669"/>
    <property type="project" value="TreeGrafter"/>
</dbReference>
<gene>
    <name evidence="2" type="ORF">EHF33_00235</name>
</gene>
<name>A0A3G8YIW4_9DEIO</name>
<dbReference type="RefSeq" id="WP_124867085.1">
    <property type="nucleotide sequence ID" value="NZ_CP034183.1"/>
</dbReference>
<organism evidence="2 3">
    <name type="scientific">Deinococcus psychrotolerans</name>
    <dbReference type="NCBI Taxonomy" id="2489213"/>
    <lineage>
        <taxon>Bacteria</taxon>
        <taxon>Thermotogati</taxon>
        <taxon>Deinococcota</taxon>
        <taxon>Deinococci</taxon>
        <taxon>Deinococcales</taxon>
        <taxon>Deinococcaceae</taxon>
        <taxon>Deinococcus</taxon>
    </lineage>
</organism>
<feature type="domain" description="Calcineurin-like phosphoesterase" evidence="1">
    <location>
        <begin position="4"/>
        <end position="208"/>
    </location>
</feature>
<dbReference type="OrthoDB" id="384253at2"/>
<accession>A0A3G8YIW4</accession>
<dbReference type="GO" id="GO:0110154">
    <property type="term" value="P:RNA decapping"/>
    <property type="evidence" value="ECO:0007669"/>
    <property type="project" value="TreeGrafter"/>
</dbReference>
<dbReference type="InterPro" id="IPR050126">
    <property type="entry name" value="Ap4A_hydrolase"/>
</dbReference>
<dbReference type="SUPFAM" id="SSF56300">
    <property type="entry name" value="Metallo-dependent phosphatases"/>
    <property type="match status" value="1"/>
</dbReference>
<sequence>MSEVVVIPDLHGRLDLLRAAVREFPEAHFLSLGDAIDRGPQSLATVDELLRLHEQGRVTLLMGNHERMAQEGLRWYTQYTGTHDMGNYRKAMEGYQWWMQAGGDTIRKEMPSYAAEFGGPTSLTLEKFPPNLARYLDLLKRVVYVTADGIIHDQVPDEPSVLVAHASPPVSHPQYPNPESAALWLRPFEGPFALPPQVVYSVHGHTPVRVPTRMGRHLYLDMGAYETGRLALLPLQVHQVKAVTVLSGRGDPLRASRYPAFGEALPTRVVTLDNAPTRR</sequence>
<evidence type="ECO:0000259" key="1">
    <source>
        <dbReference type="Pfam" id="PF00149"/>
    </source>
</evidence>
<dbReference type="PANTHER" id="PTHR42850">
    <property type="entry name" value="METALLOPHOSPHOESTERASE"/>
    <property type="match status" value="1"/>
</dbReference>
<dbReference type="InterPro" id="IPR004843">
    <property type="entry name" value="Calcineurin-like_PHP"/>
</dbReference>
<dbReference type="AlphaFoldDB" id="A0A3G8YIW4"/>
<reference evidence="2 3" key="1">
    <citation type="submission" date="2018-11" db="EMBL/GenBank/DDBJ databases">
        <title>Deinococcus shelandsis sp. nov., isolated from South Shetland Islands soil of Antarctica.</title>
        <authorList>
            <person name="Tian J."/>
        </authorList>
    </citation>
    <scope>NUCLEOTIDE SEQUENCE [LARGE SCALE GENOMIC DNA]</scope>
    <source>
        <strain evidence="2 3">S14-83T</strain>
    </source>
</reference>
<dbReference type="InterPro" id="IPR029052">
    <property type="entry name" value="Metallo-depent_PP-like"/>
</dbReference>
<dbReference type="EMBL" id="CP034183">
    <property type="protein sequence ID" value="AZI41371.1"/>
    <property type="molecule type" value="Genomic_DNA"/>
</dbReference>
<evidence type="ECO:0000313" key="2">
    <source>
        <dbReference type="EMBL" id="AZI41371.1"/>
    </source>
</evidence>
<protein>
    <submittedName>
        <fullName evidence="2">Phosphoprotein phosphatase</fullName>
    </submittedName>
</protein>
<dbReference type="KEGG" id="dph:EHF33_00235"/>
<dbReference type="Pfam" id="PF00149">
    <property type="entry name" value="Metallophos"/>
    <property type="match status" value="1"/>
</dbReference>